<accession>A0AAN9XXM6</accession>
<dbReference type="Gene3D" id="2.60.40.10">
    <property type="entry name" value="Immunoglobulins"/>
    <property type="match status" value="3"/>
</dbReference>
<protein>
    <recommendedName>
        <fullName evidence="3">Ig-like domain-containing protein</fullName>
    </recommendedName>
</protein>
<dbReference type="Pfam" id="PF08205">
    <property type="entry name" value="C2-set_2"/>
    <property type="match status" value="1"/>
</dbReference>
<dbReference type="CDD" id="cd00096">
    <property type="entry name" value="Ig"/>
    <property type="match status" value="1"/>
</dbReference>
<dbReference type="PROSITE" id="PS50835">
    <property type="entry name" value="IG_LIKE"/>
    <property type="match status" value="3"/>
</dbReference>
<feature type="region of interest" description="Disordered" evidence="2">
    <location>
        <begin position="271"/>
        <end position="317"/>
    </location>
</feature>
<dbReference type="InterPro" id="IPR013783">
    <property type="entry name" value="Ig-like_fold"/>
</dbReference>
<evidence type="ECO:0000256" key="2">
    <source>
        <dbReference type="SAM" id="MobiDB-lite"/>
    </source>
</evidence>
<proteinExistence type="predicted"/>
<keyword evidence="5" id="KW-1185">Reference proteome</keyword>
<dbReference type="InterPro" id="IPR013162">
    <property type="entry name" value="CD80_C2-set"/>
</dbReference>
<evidence type="ECO:0000313" key="4">
    <source>
        <dbReference type="EMBL" id="KAK7572115.1"/>
    </source>
</evidence>
<feature type="compositionally biased region" description="Basic and acidic residues" evidence="2">
    <location>
        <begin position="287"/>
        <end position="317"/>
    </location>
</feature>
<feature type="domain" description="Ig-like" evidence="3">
    <location>
        <begin position="122"/>
        <end position="197"/>
    </location>
</feature>
<name>A0AAN9XXM6_9HEMI</name>
<dbReference type="Pfam" id="PF13927">
    <property type="entry name" value="Ig_3"/>
    <property type="match status" value="1"/>
</dbReference>
<evidence type="ECO:0000259" key="3">
    <source>
        <dbReference type="PROSITE" id="PS50835"/>
    </source>
</evidence>
<dbReference type="PANTHER" id="PTHR23278">
    <property type="entry name" value="SIDESTEP PROTEIN"/>
    <property type="match status" value="1"/>
</dbReference>
<evidence type="ECO:0000256" key="1">
    <source>
        <dbReference type="ARBA" id="ARBA00023157"/>
    </source>
</evidence>
<dbReference type="EMBL" id="JBBCAQ010000038">
    <property type="protein sequence ID" value="KAK7572115.1"/>
    <property type="molecule type" value="Genomic_DNA"/>
</dbReference>
<gene>
    <name evidence="4" type="ORF">V9T40_014587</name>
</gene>
<comment type="caution">
    <text evidence="4">The sequence shown here is derived from an EMBL/GenBank/DDBJ whole genome shotgun (WGS) entry which is preliminary data.</text>
</comment>
<dbReference type="InterPro" id="IPR036179">
    <property type="entry name" value="Ig-like_dom_sf"/>
</dbReference>
<keyword evidence="1" id="KW-1015">Disulfide bond</keyword>
<feature type="domain" description="Ig-like" evidence="3">
    <location>
        <begin position="220"/>
        <end position="262"/>
    </location>
</feature>
<dbReference type="PANTHER" id="PTHR23278:SF26">
    <property type="entry name" value="SIDESTEP III, ISOFORM O"/>
    <property type="match status" value="1"/>
</dbReference>
<sequence>MTQEVSGSQNIGPLRMPPNQLIVYDISGREVTSIVGPLTEGSDLVLTCEVRGGKPLPTVSWFVNEKLVDGRIEMNDKVMINRIEFSGVRRTDLNSTFKCQASNTNLVLPTQKTVRLELILRPLAVKLRWKPTALIAGEEYVISCESVGSRPKAELTWWMDDKLYEGGKIEDSGNETVSVSSIKFFPTPEDDGHVLKCKGVNPELMDFVLNDTLQFNVIYPPIVDLKLGNNLNAVQIKEGYDVYFECKIKSNPREQKITWLKNQPRKKVELRLLGDENNVQGKGPQARVKDHEPKKKGERKEKGERTIERRNPRKTPD</sequence>
<feature type="domain" description="Ig-like" evidence="3">
    <location>
        <begin position="18"/>
        <end position="115"/>
    </location>
</feature>
<reference evidence="4 5" key="1">
    <citation type="submission" date="2024-03" db="EMBL/GenBank/DDBJ databases">
        <title>Adaptation during the transition from Ophiocordyceps entomopathogen to insect associate is accompanied by gene loss and intensified selection.</title>
        <authorList>
            <person name="Ward C.M."/>
            <person name="Onetto C.A."/>
            <person name="Borneman A.R."/>
        </authorList>
    </citation>
    <scope>NUCLEOTIDE SEQUENCE [LARGE SCALE GENOMIC DNA]</scope>
    <source>
        <strain evidence="4">AWRI1</strain>
        <tissue evidence="4">Single Adult Female</tissue>
    </source>
</reference>
<dbReference type="AlphaFoldDB" id="A0AAN9XXM6"/>
<dbReference type="Proteomes" id="UP001367676">
    <property type="component" value="Unassembled WGS sequence"/>
</dbReference>
<dbReference type="SUPFAM" id="SSF48726">
    <property type="entry name" value="Immunoglobulin"/>
    <property type="match status" value="2"/>
</dbReference>
<organism evidence="4 5">
    <name type="scientific">Parthenolecanium corni</name>
    <dbReference type="NCBI Taxonomy" id="536013"/>
    <lineage>
        <taxon>Eukaryota</taxon>
        <taxon>Metazoa</taxon>
        <taxon>Ecdysozoa</taxon>
        <taxon>Arthropoda</taxon>
        <taxon>Hexapoda</taxon>
        <taxon>Insecta</taxon>
        <taxon>Pterygota</taxon>
        <taxon>Neoptera</taxon>
        <taxon>Paraneoptera</taxon>
        <taxon>Hemiptera</taxon>
        <taxon>Sternorrhyncha</taxon>
        <taxon>Coccoidea</taxon>
        <taxon>Coccidae</taxon>
        <taxon>Parthenolecanium</taxon>
    </lineage>
</organism>
<evidence type="ECO:0000313" key="5">
    <source>
        <dbReference type="Proteomes" id="UP001367676"/>
    </source>
</evidence>
<dbReference type="InterPro" id="IPR007110">
    <property type="entry name" value="Ig-like_dom"/>
</dbReference>